<dbReference type="Proteomes" id="UP001597213">
    <property type="component" value="Unassembled WGS sequence"/>
</dbReference>
<accession>A0ABW4RBL2</accession>
<dbReference type="Pfam" id="PF11164">
    <property type="entry name" value="DUF2948"/>
    <property type="match status" value="1"/>
</dbReference>
<keyword evidence="2" id="KW-1185">Reference proteome</keyword>
<reference evidence="2" key="1">
    <citation type="journal article" date="2019" name="Int. J. Syst. Evol. Microbiol.">
        <title>The Global Catalogue of Microorganisms (GCM) 10K type strain sequencing project: providing services to taxonomists for standard genome sequencing and annotation.</title>
        <authorList>
            <consortium name="The Broad Institute Genomics Platform"/>
            <consortium name="The Broad Institute Genome Sequencing Center for Infectious Disease"/>
            <person name="Wu L."/>
            <person name="Ma J."/>
        </authorList>
    </citation>
    <scope>NUCLEOTIDE SEQUENCE [LARGE SCALE GENOMIC DNA]</scope>
    <source>
        <strain evidence="2">CCUG 56029</strain>
    </source>
</reference>
<dbReference type="EMBL" id="JBHUEN010000050">
    <property type="protein sequence ID" value="MFD1883445.1"/>
    <property type="molecule type" value="Genomic_DNA"/>
</dbReference>
<sequence>MSDRDASFAEGAEQALTLRAETPEDLPVISALVQDAVLSVEDIRYERKERRLALLLNRFRNEDADNARREHRPFERVRSLLVISDVGRVQAQGIGPKDKDLVISILALNWQPGPDGTGRLELELAGDGAIAADVECISVDLRDVTQPYIAPSGKAPNHDDA</sequence>
<comment type="caution">
    <text evidence="1">The sequence shown here is derived from an EMBL/GenBank/DDBJ whole genome shotgun (WGS) entry which is preliminary data.</text>
</comment>
<proteinExistence type="predicted"/>
<evidence type="ECO:0000313" key="1">
    <source>
        <dbReference type="EMBL" id="MFD1883445.1"/>
    </source>
</evidence>
<organism evidence="1 2">
    <name type="scientific">Paracoccus pacificus</name>
    <dbReference type="NCBI Taxonomy" id="1463598"/>
    <lineage>
        <taxon>Bacteria</taxon>
        <taxon>Pseudomonadati</taxon>
        <taxon>Pseudomonadota</taxon>
        <taxon>Alphaproteobacteria</taxon>
        <taxon>Rhodobacterales</taxon>
        <taxon>Paracoccaceae</taxon>
        <taxon>Paracoccus</taxon>
    </lineage>
</organism>
<protein>
    <submittedName>
        <fullName evidence="1">DUF2948 family protein</fullName>
    </submittedName>
</protein>
<evidence type="ECO:0000313" key="2">
    <source>
        <dbReference type="Proteomes" id="UP001597213"/>
    </source>
</evidence>
<name>A0ABW4RBL2_9RHOB</name>
<dbReference type="InterPro" id="IPR021335">
    <property type="entry name" value="DUF2948"/>
</dbReference>
<gene>
    <name evidence="1" type="ORF">ACFSCT_17175</name>
</gene>
<dbReference type="RefSeq" id="WP_379144839.1">
    <property type="nucleotide sequence ID" value="NZ_JBHUEN010000050.1"/>
</dbReference>